<sequence>MQNRQRLGPLETVIMEDYNNAEVDPVSSTTTIYAPDHKTSTSGPAAISMFKDPDDALFLTESGRQFEKECLFLLYEYLSHTWCKVFLCEFHREQAWERWTAKSVNGASIQKEEVLAKLRLVASSETEEIYKQRVNTLKESNLWKGNSHLSNWFETKWLKEHKHWLRAFHHEISVHTTNGVERQNELKYNFLAKH</sequence>
<reference evidence="1 2" key="1">
    <citation type="submission" date="2022-05" db="EMBL/GenBank/DDBJ databases">
        <authorList>
            <consortium name="Genoscope - CEA"/>
            <person name="William W."/>
        </authorList>
    </citation>
    <scope>NUCLEOTIDE SEQUENCE [LARGE SCALE GENOMIC DNA]</scope>
</reference>
<evidence type="ECO:0000313" key="2">
    <source>
        <dbReference type="Proteomes" id="UP001159427"/>
    </source>
</evidence>
<proteinExistence type="predicted"/>
<accession>A0ABN8LTY9</accession>
<dbReference type="PANTHER" id="PTHR47456">
    <property type="entry name" value="PHD-TYPE DOMAIN-CONTAINING PROTEIN"/>
    <property type="match status" value="1"/>
</dbReference>
<evidence type="ECO:0000313" key="1">
    <source>
        <dbReference type="EMBL" id="CAH3020736.1"/>
    </source>
</evidence>
<keyword evidence="2" id="KW-1185">Reference proteome</keyword>
<organism evidence="1 2">
    <name type="scientific">Porites evermanni</name>
    <dbReference type="NCBI Taxonomy" id="104178"/>
    <lineage>
        <taxon>Eukaryota</taxon>
        <taxon>Metazoa</taxon>
        <taxon>Cnidaria</taxon>
        <taxon>Anthozoa</taxon>
        <taxon>Hexacorallia</taxon>
        <taxon>Scleractinia</taxon>
        <taxon>Fungiina</taxon>
        <taxon>Poritidae</taxon>
        <taxon>Porites</taxon>
    </lineage>
</organism>
<dbReference type="Proteomes" id="UP001159427">
    <property type="component" value="Unassembled WGS sequence"/>
</dbReference>
<name>A0ABN8LTY9_9CNID</name>
<gene>
    <name evidence="1" type="ORF">PEVE_00008352</name>
</gene>
<comment type="caution">
    <text evidence="1">The sequence shown here is derived from an EMBL/GenBank/DDBJ whole genome shotgun (WGS) entry which is preliminary data.</text>
</comment>
<dbReference type="EMBL" id="CALNXI010000157">
    <property type="protein sequence ID" value="CAH3020736.1"/>
    <property type="molecule type" value="Genomic_DNA"/>
</dbReference>
<protein>
    <submittedName>
        <fullName evidence="1">Uncharacterized protein</fullName>
    </submittedName>
</protein>